<gene>
    <name evidence="1" type="ORF">UFOVP1071_47</name>
</gene>
<proteinExistence type="predicted"/>
<protein>
    <submittedName>
        <fullName evidence="1">Uncharacterized protein</fullName>
    </submittedName>
</protein>
<evidence type="ECO:0000313" key="1">
    <source>
        <dbReference type="EMBL" id="CAB4181595.1"/>
    </source>
</evidence>
<sequence length="83" mass="9785">MITETFELPTHWACALNYADIDGLEDDDIEAIREFEYYMLHKYGLCLCLEVSNDRWFQRYHDATEYGIDATDVSTFTFDVTPE</sequence>
<organism evidence="1">
    <name type="scientific">uncultured Caudovirales phage</name>
    <dbReference type="NCBI Taxonomy" id="2100421"/>
    <lineage>
        <taxon>Viruses</taxon>
        <taxon>Duplodnaviria</taxon>
        <taxon>Heunggongvirae</taxon>
        <taxon>Uroviricota</taxon>
        <taxon>Caudoviricetes</taxon>
        <taxon>Peduoviridae</taxon>
        <taxon>Maltschvirus</taxon>
        <taxon>Maltschvirus maltsch</taxon>
    </lineage>
</organism>
<reference evidence="1" key="1">
    <citation type="submission" date="2020-05" db="EMBL/GenBank/DDBJ databases">
        <authorList>
            <person name="Chiriac C."/>
            <person name="Salcher M."/>
            <person name="Ghai R."/>
            <person name="Kavagutti S V."/>
        </authorList>
    </citation>
    <scope>NUCLEOTIDE SEQUENCE</scope>
</reference>
<accession>A0A6J5QKV6</accession>
<name>A0A6J5QKV6_9CAUD</name>
<dbReference type="EMBL" id="LR797022">
    <property type="protein sequence ID" value="CAB4181595.1"/>
    <property type="molecule type" value="Genomic_DNA"/>
</dbReference>